<dbReference type="EMBL" id="JAVHJO010000006">
    <property type="protein sequence ID" value="KAK6539415.1"/>
    <property type="molecule type" value="Genomic_DNA"/>
</dbReference>
<comment type="caution">
    <text evidence="2">The sequence shown here is derived from an EMBL/GenBank/DDBJ whole genome shotgun (WGS) entry which is preliminary data.</text>
</comment>
<proteinExistence type="predicted"/>
<keyword evidence="3" id="KW-1185">Reference proteome</keyword>
<gene>
    <name evidence="2" type="ORF">TWF694_009640</name>
</gene>
<reference evidence="2 3" key="1">
    <citation type="submission" date="2019-10" db="EMBL/GenBank/DDBJ databases">
        <authorList>
            <person name="Palmer J.M."/>
        </authorList>
    </citation>
    <scope>NUCLEOTIDE SEQUENCE [LARGE SCALE GENOMIC DNA]</scope>
    <source>
        <strain evidence="2 3">TWF694</strain>
    </source>
</reference>
<evidence type="ECO:0000313" key="3">
    <source>
        <dbReference type="Proteomes" id="UP001365542"/>
    </source>
</evidence>
<feature type="compositionally biased region" description="Basic and acidic residues" evidence="1">
    <location>
        <begin position="29"/>
        <end position="44"/>
    </location>
</feature>
<dbReference type="Proteomes" id="UP001365542">
    <property type="component" value="Unassembled WGS sequence"/>
</dbReference>
<evidence type="ECO:0000313" key="2">
    <source>
        <dbReference type="EMBL" id="KAK6539415.1"/>
    </source>
</evidence>
<evidence type="ECO:0000256" key="1">
    <source>
        <dbReference type="SAM" id="MobiDB-lite"/>
    </source>
</evidence>
<accession>A0AAV9XCF8</accession>
<protein>
    <submittedName>
        <fullName evidence="2">Uncharacterized protein</fullName>
    </submittedName>
</protein>
<feature type="region of interest" description="Disordered" evidence="1">
    <location>
        <begin position="1"/>
        <end position="69"/>
    </location>
</feature>
<sequence length="69" mass="7798">MKRNRRSQEQSDCALKKRKGKEEEEEEEGRGKGRDEGREMRRMGDGGGEAAGTNQSGEREVKCRTGLLK</sequence>
<organism evidence="2 3">
    <name type="scientific">Orbilia ellipsospora</name>
    <dbReference type="NCBI Taxonomy" id="2528407"/>
    <lineage>
        <taxon>Eukaryota</taxon>
        <taxon>Fungi</taxon>
        <taxon>Dikarya</taxon>
        <taxon>Ascomycota</taxon>
        <taxon>Pezizomycotina</taxon>
        <taxon>Orbiliomycetes</taxon>
        <taxon>Orbiliales</taxon>
        <taxon>Orbiliaceae</taxon>
        <taxon>Orbilia</taxon>
    </lineage>
</organism>
<name>A0AAV9XCF8_9PEZI</name>
<dbReference type="AlphaFoldDB" id="A0AAV9XCF8"/>